<proteinExistence type="predicted"/>
<accession>A0AAV2ZGT8</accession>
<comment type="caution">
    <text evidence="1">The sequence shown here is derived from an EMBL/GenBank/DDBJ whole genome shotgun (WGS) entry which is preliminary data.</text>
</comment>
<keyword evidence="2" id="KW-1185">Reference proteome</keyword>
<evidence type="ECO:0000313" key="2">
    <source>
        <dbReference type="Proteomes" id="UP001181693"/>
    </source>
</evidence>
<sequence>MLIPGCSAQIWGNRRKAPTNHSMERLLSLQRLCVAQPWRRSQRLQEVLWALHCRINTVAAAMLMVNNQPTHGGRMRTVLIVSKDIKCQKFCPHPLVHLRKVPPPPLFTWCLNCATPGPRHRTMYSPPTCTAPLSPARTVLWCRLCVWKR</sequence>
<evidence type="ECO:0000313" key="1">
    <source>
        <dbReference type="EMBL" id="DBA14756.1"/>
    </source>
</evidence>
<name>A0AAV2ZGT8_PYXAD</name>
<protein>
    <submittedName>
        <fullName evidence="1">Uncharacterized protein</fullName>
    </submittedName>
</protein>
<organism evidence="1 2">
    <name type="scientific">Pyxicephalus adspersus</name>
    <name type="common">African bullfrog</name>
    <dbReference type="NCBI Taxonomy" id="30357"/>
    <lineage>
        <taxon>Eukaryota</taxon>
        <taxon>Metazoa</taxon>
        <taxon>Chordata</taxon>
        <taxon>Craniata</taxon>
        <taxon>Vertebrata</taxon>
        <taxon>Euteleostomi</taxon>
        <taxon>Amphibia</taxon>
        <taxon>Batrachia</taxon>
        <taxon>Anura</taxon>
        <taxon>Neobatrachia</taxon>
        <taxon>Ranoidea</taxon>
        <taxon>Pyxicephalidae</taxon>
        <taxon>Pyxicephalinae</taxon>
        <taxon>Pyxicephalus</taxon>
    </lineage>
</organism>
<reference evidence="1" key="1">
    <citation type="thesis" date="2020" institute="ProQuest LLC" country="789 East Eisenhower Parkway, Ann Arbor, MI, USA">
        <title>Comparative Genomics and Chromosome Evolution.</title>
        <authorList>
            <person name="Mudd A.B."/>
        </authorList>
    </citation>
    <scope>NUCLEOTIDE SEQUENCE</scope>
    <source>
        <strain evidence="1">1538</strain>
        <tissue evidence="1">Blood</tissue>
    </source>
</reference>
<dbReference type="EMBL" id="DYDO01000012">
    <property type="protein sequence ID" value="DBA14756.1"/>
    <property type="molecule type" value="Genomic_DNA"/>
</dbReference>
<dbReference type="AlphaFoldDB" id="A0AAV2ZGT8"/>
<dbReference type="Proteomes" id="UP001181693">
    <property type="component" value="Unassembled WGS sequence"/>
</dbReference>
<gene>
    <name evidence="1" type="ORF">GDO54_004049</name>
</gene>